<evidence type="ECO:0000313" key="5">
    <source>
        <dbReference type="EMBL" id="PJR16919.1"/>
    </source>
</evidence>
<evidence type="ECO:0000256" key="2">
    <source>
        <dbReference type="ARBA" id="ARBA00009272"/>
    </source>
</evidence>
<dbReference type="InterPro" id="IPR001624">
    <property type="entry name" value="FliE"/>
</dbReference>
<gene>
    <name evidence="4" type="primary">fliE</name>
    <name evidence="5" type="ORF">CEJ86_01615</name>
</gene>
<dbReference type="GO" id="GO:0071973">
    <property type="term" value="P:bacterial-type flagellum-dependent cell motility"/>
    <property type="evidence" value="ECO:0007669"/>
    <property type="project" value="InterPro"/>
</dbReference>
<keyword evidence="5" id="KW-0966">Cell projection</keyword>
<proteinExistence type="inferred from homology"/>
<accession>A0A2J0Z8T5</accession>
<evidence type="ECO:0000256" key="4">
    <source>
        <dbReference type="HAMAP-Rule" id="MF_00724"/>
    </source>
</evidence>
<organism evidence="5 6">
    <name type="scientific">Rhizobium meliloti</name>
    <name type="common">Ensifer meliloti</name>
    <name type="synonym">Sinorhizobium meliloti</name>
    <dbReference type="NCBI Taxonomy" id="382"/>
    <lineage>
        <taxon>Bacteria</taxon>
        <taxon>Pseudomonadati</taxon>
        <taxon>Pseudomonadota</taxon>
        <taxon>Alphaproteobacteria</taxon>
        <taxon>Hyphomicrobiales</taxon>
        <taxon>Rhizobiaceae</taxon>
        <taxon>Sinorhizobium/Ensifer group</taxon>
        <taxon>Sinorhizobium</taxon>
    </lineage>
</organism>
<dbReference type="PANTHER" id="PTHR34653">
    <property type="match status" value="1"/>
</dbReference>
<dbReference type="HAMAP" id="MF_00724">
    <property type="entry name" value="FliE"/>
    <property type="match status" value="1"/>
</dbReference>
<dbReference type="GO" id="GO:0009425">
    <property type="term" value="C:bacterial-type flagellum basal body"/>
    <property type="evidence" value="ECO:0007669"/>
    <property type="project" value="UniProtKB-SubCell"/>
</dbReference>
<keyword evidence="5" id="KW-0969">Cilium</keyword>
<evidence type="ECO:0000256" key="1">
    <source>
        <dbReference type="ARBA" id="ARBA00004117"/>
    </source>
</evidence>
<comment type="subcellular location">
    <subcellularLocation>
        <location evidence="1 4">Bacterial flagellum basal body</location>
    </subcellularLocation>
</comment>
<dbReference type="AlphaFoldDB" id="A0A2J0Z8T5"/>
<keyword evidence="5" id="KW-0282">Flagellum</keyword>
<dbReference type="RefSeq" id="WP_100669589.1">
    <property type="nucleotide sequence ID" value="NZ_CP141212.1"/>
</dbReference>
<dbReference type="Pfam" id="PF02049">
    <property type="entry name" value="FliE"/>
    <property type="match status" value="1"/>
</dbReference>
<dbReference type="EMBL" id="NJGD01000001">
    <property type="protein sequence ID" value="PJR16919.1"/>
    <property type="molecule type" value="Genomic_DNA"/>
</dbReference>
<sequence>MIDAIQSLGAFSTIRETEGAGPTSSASLVMPGAGAAAPQAGSFAEVLGNMTTDAIRSMKSAEGVSLQAIRGEANTREVVDAVMSAEQSLQTAIAIRDKVVTAYLEIARMQI</sequence>
<evidence type="ECO:0000313" key="6">
    <source>
        <dbReference type="Proteomes" id="UP000231987"/>
    </source>
</evidence>
<protein>
    <recommendedName>
        <fullName evidence="4">Flagellar hook-basal body complex protein FliE</fullName>
    </recommendedName>
</protein>
<name>A0A2J0Z8T5_RHIML</name>
<keyword evidence="3 4" id="KW-0975">Bacterial flagellum</keyword>
<dbReference type="Proteomes" id="UP000231987">
    <property type="component" value="Unassembled WGS sequence"/>
</dbReference>
<dbReference type="PANTHER" id="PTHR34653:SF1">
    <property type="entry name" value="FLAGELLAR HOOK-BASAL BODY COMPLEX PROTEIN FLIE"/>
    <property type="match status" value="1"/>
</dbReference>
<comment type="similarity">
    <text evidence="2 4">Belongs to the FliE family.</text>
</comment>
<reference evidence="5 6" key="1">
    <citation type="submission" date="2017-06" db="EMBL/GenBank/DDBJ databases">
        <title>Ensifer strains isolated from leguminous trees and herbs display diverse denitrification phenotypes with some acting as strong N2O sinks.</title>
        <authorList>
            <person name="Woliy K."/>
            <person name="Mania D."/>
            <person name="Bakken L.R."/>
            <person name="Frostegard A."/>
        </authorList>
    </citation>
    <scope>NUCLEOTIDE SEQUENCE [LARGE SCALE GENOMIC DNA]</scope>
    <source>
        <strain evidence="5 6">AC50a</strain>
    </source>
</reference>
<comment type="caution">
    <text evidence="5">The sequence shown here is derived from an EMBL/GenBank/DDBJ whole genome shotgun (WGS) entry which is preliminary data.</text>
</comment>
<dbReference type="GO" id="GO:0003774">
    <property type="term" value="F:cytoskeletal motor activity"/>
    <property type="evidence" value="ECO:0007669"/>
    <property type="project" value="InterPro"/>
</dbReference>
<evidence type="ECO:0000256" key="3">
    <source>
        <dbReference type="ARBA" id="ARBA00023143"/>
    </source>
</evidence>
<dbReference type="GO" id="GO:0005198">
    <property type="term" value="F:structural molecule activity"/>
    <property type="evidence" value="ECO:0007669"/>
    <property type="project" value="InterPro"/>
</dbReference>